<organism evidence="3 4">
    <name type="scientific">Halobellus rarus</name>
    <dbReference type="NCBI Taxonomy" id="1126237"/>
    <lineage>
        <taxon>Archaea</taxon>
        <taxon>Methanobacteriati</taxon>
        <taxon>Methanobacteriota</taxon>
        <taxon>Stenosarchaea group</taxon>
        <taxon>Halobacteria</taxon>
        <taxon>Halobacteriales</taxon>
        <taxon>Haloferacaceae</taxon>
        <taxon>Halobellus</taxon>
    </lineage>
</organism>
<dbReference type="AlphaFoldDB" id="A0ABD6CK60"/>
<dbReference type="RefSeq" id="WP_256421641.1">
    <property type="nucleotide sequence ID" value="NZ_JANHDI010000008.1"/>
</dbReference>
<reference evidence="3 4" key="1">
    <citation type="journal article" date="2019" name="Int. J. Syst. Evol. Microbiol.">
        <title>The Global Catalogue of Microorganisms (GCM) 10K type strain sequencing project: providing services to taxonomists for standard genome sequencing and annotation.</title>
        <authorList>
            <consortium name="The Broad Institute Genomics Platform"/>
            <consortium name="The Broad Institute Genome Sequencing Center for Infectious Disease"/>
            <person name="Wu L."/>
            <person name="Ma J."/>
        </authorList>
    </citation>
    <scope>NUCLEOTIDE SEQUENCE [LARGE SCALE GENOMIC DNA]</scope>
    <source>
        <strain evidence="3 4">CGMCC 1.12121</strain>
    </source>
</reference>
<feature type="domain" description="Archaeal Type IV pilin N-terminal" evidence="2">
    <location>
        <begin position="11"/>
        <end position="70"/>
    </location>
</feature>
<dbReference type="InterPro" id="IPR013373">
    <property type="entry name" value="Flagellin/pilin_N_arc"/>
</dbReference>
<dbReference type="PANTHER" id="PTHR38138:SF1">
    <property type="entry name" value="ARCHAEAL TYPE IV PILIN N-TERMINAL DOMAIN-CONTAINING PROTEIN"/>
    <property type="match status" value="1"/>
</dbReference>
<gene>
    <name evidence="3" type="ORF">ACFSBX_00630</name>
</gene>
<comment type="caution">
    <text evidence="3">The sequence shown here is derived from an EMBL/GenBank/DDBJ whole genome shotgun (WGS) entry which is preliminary data.</text>
</comment>
<evidence type="ECO:0000313" key="4">
    <source>
        <dbReference type="Proteomes" id="UP001597085"/>
    </source>
</evidence>
<keyword evidence="1" id="KW-1133">Transmembrane helix</keyword>
<evidence type="ECO:0000256" key="1">
    <source>
        <dbReference type="SAM" id="Phobius"/>
    </source>
</evidence>
<dbReference type="Pfam" id="PF07790">
    <property type="entry name" value="Pilin_N"/>
    <property type="match status" value="1"/>
</dbReference>
<sequence>MELRNLFTDDRAVSPVIGVILMVAITVILAAVIGTFVLNLGGNLSTGVQAGATVQSDNGDPGEVTVTWNSNSNADHLEVNVSGEAVSENTEAQNSTVLDQVGNSAKFEENSGADGSDNEIQVIVTAVGADGEERTVIHDSTYTI</sequence>
<evidence type="ECO:0000259" key="2">
    <source>
        <dbReference type="Pfam" id="PF07790"/>
    </source>
</evidence>
<proteinExistence type="predicted"/>
<feature type="transmembrane region" description="Helical" evidence="1">
    <location>
        <begin position="12"/>
        <end position="38"/>
    </location>
</feature>
<keyword evidence="1" id="KW-0812">Transmembrane</keyword>
<accession>A0ABD6CK60</accession>
<dbReference type="PANTHER" id="PTHR38138">
    <property type="entry name" value="VNG6441H"/>
    <property type="match status" value="1"/>
</dbReference>
<keyword evidence="1" id="KW-0472">Membrane</keyword>
<dbReference type="EMBL" id="JBHUDK010000002">
    <property type="protein sequence ID" value="MFD1597480.1"/>
    <property type="molecule type" value="Genomic_DNA"/>
</dbReference>
<dbReference type="InterPro" id="IPR012859">
    <property type="entry name" value="Pilin_N_archaeal"/>
</dbReference>
<protein>
    <submittedName>
        <fullName evidence="3">Type IV pilin</fullName>
    </submittedName>
</protein>
<evidence type="ECO:0000313" key="3">
    <source>
        <dbReference type="EMBL" id="MFD1597480.1"/>
    </source>
</evidence>
<keyword evidence="4" id="KW-1185">Reference proteome</keyword>
<dbReference type="NCBIfam" id="TIGR02537">
    <property type="entry name" value="arch_flag_Nterm"/>
    <property type="match status" value="1"/>
</dbReference>
<dbReference type="Proteomes" id="UP001597085">
    <property type="component" value="Unassembled WGS sequence"/>
</dbReference>
<name>A0ABD6CK60_9EURY</name>